<sequence length="101" mass="11603">MKYCNNCRQLVDPQKNYSTGLLLILLLCCGFIPGIIYYLILVKKCPMCNSSNWGVKPQEMRQPQEVIHPQIPQKEIHFCPQCGSSMSGKFCGECGYEYEFK</sequence>
<feature type="transmembrane region" description="Helical" evidence="1">
    <location>
        <begin position="21"/>
        <end position="40"/>
    </location>
</feature>
<dbReference type="AlphaFoldDB" id="A0A0F9H202"/>
<dbReference type="EMBL" id="LAZR01016309">
    <property type="protein sequence ID" value="KKM05064.1"/>
    <property type="molecule type" value="Genomic_DNA"/>
</dbReference>
<reference evidence="2" key="1">
    <citation type="journal article" date="2015" name="Nature">
        <title>Complex archaea that bridge the gap between prokaryotes and eukaryotes.</title>
        <authorList>
            <person name="Spang A."/>
            <person name="Saw J.H."/>
            <person name="Jorgensen S.L."/>
            <person name="Zaremba-Niedzwiedzka K."/>
            <person name="Martijn J."/>
            <person name="Lind A.E."/>
            <person name="van Eijk R."/>
            <person name="Schleper C."/>
            <person name="Guy L."/>
            <person name="Ettema T.J."/>
        </authorList>
    </citation>
    <scope>NUCLEOTIDE SEQUENCE</scope>
</reference>
<keyword evidence="1" id="KW-0812">Transmembrane</keyword>
<keyword evidence="1" id="KW-0472">Membrane</keyword>
<accession>A0A0F9H202</accession>
<keyword evidence="1" id="KW-1133">Transmembrane helix</keyword>
<evidence type="ECO:0000313" key="2">
    <source>
        <dbReference type="EMBL" id="KKM05064.1"/>
    </source>
</evidence>
<name>A0A0F9H202_9ZZZZ</name>
<comment type="caution">
    <text evidence="2">The sequence shown here is derived from an EMBL/GenBank/DDBJ whole genome shotgun (WGS) entry which is preliminary data.</text>
</comment>
<gene>
    <name evidence="2" type="ORF">LCGC14_1757930</name>
</gene>
<proteinExistence type="predicted"/>
<evidence type="ECO:0000256" key="1">
    <source>
        <dbReference type="SAM" id="Phobius"/>
    </source>
</evidence>
<organism evidence="2">
    <name type="scientific">marine sediment metagenome</name>
    <dbReference type="NCBI Taxonomy" id="412755"/>
    <lineage>
        <taxon>unclassified sequences</taxon>
        <taxon>metagenomes</taxon>
        <taxon>ecological metagenomes</taxon>
    </lineage>
</organism>
<protein>
    <submittedName>
        <fullName evidence="2">Uncharacterized protein</fullName>
    </submittedName>
</protein>